<evidence type="ECO:0000256" key="4">
    <source>
        <dbReference type="ARBA" id="ARBA00023125"/>
    </source>
</evidence>
<keyword evidence="3" id="KW-0805">Transcription regulation</keyword>
<gene>
    <name evidence="9" type="ORF">Dbus_chr2Lg1248</name>
</gene>
<dbReference type="AlphaFoldDB" id="A0A0M3QTM3"/>
<evidence type="ECO:0000256" key="1">
    <source>
        <dbReference type="ARBA" id="ARBA00011764"/>
    </source>
</evidence>
<feature type="region of interest" description="Disordered" evidence="7">
    <location>
        <begin position="108"/>
        <end position="143"/>
    </location>
</feature>
<evidence type="ECO:0000256" key="3">
    <source>
        <dbReference type="ARBA" id="ARBA00023015"/>
    </source>
</evidence>
<dbReference type="GO" id="GO:0003677">
    <property type="term" value="F:DNA binding"/>
    <property type="evidence" value="ECO:0007669"/>
    <property type="project" value="UniProtKB-KW"/>
</dbReference>
<evidence type="ECO:0000313" key="9">
    <source>
        <dbReference type="EMBL" id="ALC39163.1"/>
    </source>
</evidence>
<proteinExistence type="predicted"/>
<dbReference type="Proteomes" id="UP000494163">
    <property type="component" value="Chromosome 2L"/>
</dbReference>
<feature type="region of interest" description="Disordered" evidence="7">
    <location>
        <begin position="149"/>
        <end position="168"/>
    </location>
</feature>
<keyword evidence="10" id="KW-1185">Reference proteome</keyword>
<name>A0A0M3QTM3_DROBS</name>
<keyword evidence="4" id="KW-0238">DNA-binding</keyword>
<feature type="compositionally biased region" description="Basic and acidic residues" evidence="7">
    <location>
        <begin position="132"/>
        <end position="141"/>
    </location>
</feature>
<reference evidence="9 10" key="1">
    <citation type="submission" date="2015-08" db="EMBL/GenBank/DDBJ databases">
        <title>Ancestral chromatin configuration constrains chromatin evolution on differentiating sex chromosomes in Drosophila.</title>
        <authorList>
            <person name="Zhou Q."/>
            <person name="Bachtrog D."/>
        </authorList>
    </citation>
    <scope>NUCLEOTIDE SEQUENCE [LARGE SCALE GENOMIC DNA]</scope>
    <source>
        <tissue evidence="9">Whole larvae</tissue>
    </source>
</reference>
<evidence type="ECO:0000256" key="2">
    <source>
        <dbReference type="ARBA" id="ARBA00016807"/>
    </source>
</evidence>
<dbReference type="Pfam" id="PF13873">
    <property type="entry name" value="Myb_DNA-bind_5"/>
    <property type="match status" value="1"/>
</dbReference>
<feature type="domain" description="Myb/SANT-like DNA-binding" evidence="8">
    <location>
        <begin position="32"/>
        <end position="70"/>
    </location>
</feature>
<organism evidence="9 10">
    <name type="scientific">Drosophila busckii</name>
    <name type="common">Fruit fly</name>
    <dbReference type="NCBI Taxonomy" id="30019"/>
    <lineage>
        <taxon>Eukaryota</taxon>
        <taxon>Metazoa</taxon>
        <taxon>Ecdysozoa</taxon>
        <taxon>Arthropoda</taxon>
        <taxon>Hexapoda</taxon>
        <taxon>Insecta</taxon>
        <taxon>Pterygota</taxon>
        <taxon>Neoptera</taxon>
        <taxon>Endopterygota</taxon>
        <taxon>Diptera</taxon>
        <taxon>Brachycera</taxon>
        <taxon>Muscomorpha</taxon>
        <taxon>Ephydroidea</taxon>
        <taxon>Drosophilidae</taxon>
        <taxon>Drosophila</taxon>
    </lineage>
</organism>
<feature type="compositionally biased region" description="Acidic residues" evidence="7">
    <location>
        <begin position="117"/>
        <end position="126"/>
    </location>
</feature>
<evidence type="ECO:0000259" key="8">
    <source>
        <dbReference type="Pfam" id="PF13873"/>
    </source>
</evidence>
<accession>A0A0M3QTM3</accession>
<evidence type="ECO:0000313" key="10">
    <source>
        <dbReference type="Proteomes" id="UP000494163"/>
    </source>
</evidence>
<evidence type="ECO:0000256" key="7">
    <source>
        <dbReference type="SAM" id="MobiDB-lite"/>
    </source>
</evidence>
<comment type="subunit">
    <text evidence="1">Self-associates forming complexes of several hundred monomers.</text>
</comment>
<protein>
    <recommendedName>
        <fullName evidence="2">Regulatory protein zeste</fullName>
    </recommendedName>
</protein>
<comment type="function">
    <text evidence="6">Involved in transvection phenomena (= synapsis-dependent gene expression), where the synaptic pairing of chromosomes carrying genes with which zeste interacts influences the expression of these genes. Zeste binds to DNA and stimulates transcription from a nearby promoter.</text>
</comment>
<dbReference type="InterPro" id="IPR028002">
    <property type="entry name" value="Myb_DNA-bind_5"/>
</dbReference>
<sequence>MRKHRNTVQDNTLLAFMKKHGDISKIRGASSKALWIDLAAKLNRVGPPTKSGPEWRRVWKDWKTSVRKKIVYNKMHTRSKLPLKLADNSVAMIADLMDESFEASQYVSIEQPSTSENEQDEWEDIEPPPNKSKLEEPKEQNDAEISTVVSVGSSRSNSTSSFRSIDDRPDDFDKTVLTDIVEELRELNKQNRSNAELMLAMGANLIDMMQQQIDERKRFTNVFQKYLSKLTDKK</sequence>
<dbReference type="STRING" id="30019.A0A0M3QTM3"/>
<feature type="compositionally biased region" description="Low complexity" evidence="7">
    <location>
        <begin position="149"/>
        <end position="163"/>
    </location>
</feature>
<dbReference type="EMBL" id="CP012523">
    <property type="protein sequence ID" value="ALC39163.1"/>
    <property type="molecule type" value="Genomic_DNA"/>
</dbReference>
<dbReference type="OrthoDB" id="8053018at2759"/>
<evidence type="ECO:0000256" key="5">
    <source>
        <dbReference type="ARBA" id="ARBA00023163"/>
    </source>
</evidence>
<keyword evidence="5" id="KW-0804">Transcription</keyword>
<evidence type="ECO:0000256" key="6">
    <source>
        <dbReference type="ARBA" id="ARBA00025466"/>
    </source>
</evidence>